<dbReference type="Proteomes" id="UP000184498">
    <property type="component" value="Unassembled WGS sequence"/>
</dbReference>
<dbReference type="AlphaFoldDB" id="A0A1M6NQL5"/>
<dbReference type="SUPFAM" id="SSF81901">
    <property type="entry name" value="HCP-like"/>
    <property type="match status" value="1"/>
</dbReference>
<dbReference type="RefSeq" id="WP_072996332.1">
    <property type="nucleotide sequence ID" value="NZ_FRAM01000001.1"/>
</dbReference>
<dbReference type="STRING" id="216903.SAMN05444371_0579"/>
<dbReference type="Pfam" id="PF00535">
    <property type="entry name" value="Glycos_transf_2"/>
    <property type="match status" value="1"/>
</dbReference>
<comment type="similarity">
    <text evidence="1">Belongs to the glycosyltransferase 2 family. WaaE/KdtX subfamily.</text>
</comment>
<dbReference type="InterPro" id="IPR011990">
    <property type="entry name" value="TPR-like_helical_dom_sf"/>
</dbReference>
<dbReference type="PANTHER" id="PTHR43630">
    <property type="entry name" value="POLY-BETA-1,6-N-ACETYL-D-GLUCOSAMINE SYNTHASE"/>
    <property type="match status" value="1"/>
</dbReference>
<name>A0A1M6NQL5_9FLAO</name>
<dbReference type="Gene3D" id="1.25.40.10">
    <property type="entry name" value="Tetratricopeptide repeat domain"/>
    <property type="match status" value="1"/>
</dbReference>
<dbReference type="CDD" id="cd02511">
    <property type="entry name" value="Beta4Glucosyltransferase"/>
    <property type="match status" value="1"/>
</dbReference>
<feature type="domain" description="Glycosyltransferase 2-like" evidence="2">
    <location>
        <begin position="4"/>
        <end position="148"/>
    </location>
</feature>
<dbReference type="Pfam" id="PF13181">
    <property type="entry name" value="TPR_8"/>
    <property type="match status" value="1"/>
</dbReference>
<dbReference type="InterPro" id="IPR001173">
    <property type="entry name" value="Glyco_trans_2-like"/>
</dbReference>
<gene>
    <name evidence="3" type="ORF">SAMN05444371_0579</name>
</gene>
<protein>
    <submittedName>
        <fullName evidence="3">Tetratricopeptide repeat-containing protein</fullName>
    </submittedName>
</protein>
<dbReference type="EMBL" id="FRAM01000001">
    <property type="protein sequence ID" value="SHJ98027.1"/>
    <property type="molecule type" value="Genomic_DNA"/>
</dbReference>
<dbReference type="InterPro" id="IPR019734">
    <property type="entry name" value="TPR_rpt"/>
</dbReference>
<evidence type="ECO:0000313" key="4">
    <source>
        <dbReference type="Proteomes" id="UP000184498"/>
    </source>
</evidence>
<dbReference type="Gene3D" id="3.90.550.10">
    <property type="entry name" value="Spore Coat Polysaccharide Biosynthesis Protein SpsA, Chain A"/>
    <property type="match status" value="1"/>
</dbReference>
<dbReference type="PANTHER" id="PTHR43630:SF2">
    <property type="entry name" value="GLYCOSYLTRANSFERASE"/>
    <property type="match status" value="1"/>
</dbReference>
<evidence type="ECO:0000313" key="3">
    <source>
        <dbReference type="EMBL" id="SHJ98027.1"/>
    </source>
</evidence>
<organism evidence="3 4">
    <name type="scientific">Epilithonimonas mollis</name>
    <dbReference type="NCBI Taxonomy" id="216903"/>
    <lineage>
        <taxon>Bacteria</taxon>
        <taxon>Pseudomonadati</taxon>
        <taxon>Bacteroidota</taxon>
        <taxon>Flavobacteriia</taxon>
        <taxon>Flavobacteriales</taxon>
        <taxon>Weeksellaceae</taxon>
        <taxon>Chryseobacterium group</taxon>
        <taxon>Epilithonimonas</taxon>
    </lineage>
</organism>
<evidence type="ECO:0000259" key="2">
    <source>
        <dbReference type="Pfam" id="PF00535"/>
    </source>
</evidence>
<accession>A0A1M6NQL5</accession>
<dbReference type="OrthoDB" id="9815923at2"/>
<dbReference type="SUPFAM" id="SSF53448">
    <property type="entry name" value="Nucleotide-diphospho-sugar transferases"/>
    <property type="match status" value="1"/>
</dbReference>
<keyword evidence="4" id="KW-1185">Reference proteome</keyword>
<evidence type="ECO:0000256" key="1">
    <source>
        <dbReference type="ARBA" id="ARBA00038494"/>
    </source>
</evidence>
<dbReference type="InterPro" id="IPR029044">
    <property type="entry name" value="Nucleotide-diphossugar_trans"/>
</dbReference>
<sequence>MKISLCLIVKNEEEVLGRCLESARDFADEIIIVDTGSTDKTKEIAKLFTDNVYDFEWINDFSAARNFAFSKATMDYQMWLDADDVVPEKSVREINELKKALNDDVEIVTMKYVLSFDKSGNPSYYSTRERLFKKSKNYQWIDPVHECIPLIGNLLHTEIEIWHRKQEGEKLSSRNIDIYKALEKTGKDFSPRQLYYFARELRDHNENEKAILYYERFLESNLGWIEDIIASCQQLSIEYKKIGADDKILPVLLKTFEYDIPRPEICCQLGYYYKDTRDYSKAFRWFDLATRLPQTDSIGFVFSDYSTYIPNIEACVCLSFLGDYKKANIYNEKAALSRPDCAAVNQNRVYLKSMSEK</sequence>
<reference evidence="4" key="1">
    <citation type="submission" date="2016-11" db="EMBL/GenBank/DDBJ databases">
        <authorList>
            <person name="Varghese N."/>
            <person name="Submissions S."/>
        </authorList>
    </citation>
    <scope>NUCLEOTIDE SEQUENCE [LARGE SCALE GENOMIC DNA]</scope>
    <source>
        <strain evidence="4">DSM 18016</strain>
    </source>
</reference>
<proteinExistence type="inferred from homology"/>